<protein>
    <submittedName>
        <fullName evidence="5">GlxA family transcriptional regulator</fullName>
    </submittedName>
</protein>
<evidence type="ECO:0000256" key="1">
    <source>
        <dbReference type="ARBA" id="ARBA00023015"/>
    </source>
</evidence>
<keyword evidence="1" id="KW-0805">Transcription regulation</keyword>
<dbReference type="InterPro" id="IPR052158">
    <property type="entry name" value="INH-QAR"/>
</dbReference>
<comment type="caution">
    <text evidence="5">The sequence shown here is derived from an EMBL/GenBank/DDBJ whole genome shotgun (WGS) entry which is preliminary data.</text>
</comment>
<dbReference type="PANTHER" id="PTHR43130:SF3">
    <property type="entry name" value="HTH-TYPE TRANSCRIPTIONAL REGULATOR RV1931C"/>
    <property type="match status" value="1"/>
</dbReference>
<dbReference type="AlphaFoldDB" id="A0A7W4IRE3"/>
<evidence type="ECO:0000313" key="6">
    <source>
        <dbReference type="Proteomes" id="UP000559860"/>
    </source>
</evidence>
<dbReference type="InterPro" id="IPR018062">
    <property type="entry name" value="HTH_AraC-typ_CS"/>
</dbReference>
<keyword evidence="3" id="KW-0804">Transcription</keyword>
<dbReference type="Gene3D" id="3.40.50.880">
    <property type="match status" value="1"/>
</dbReference>
<keyword evidence="6" id="KW-1185">Reference proteome</keyword>
<dbReference type="Proteomes" id="UP000559860">
    <property type="component" value="Unassembled WGS sequence"/>
</dbReference>
<dbReference type="CDD" id="cd03136">
    <property type="entry name" value="GATase1_AraC_ArgR_like"/>
    <property type="match status" value="1"/>
</dbReference>
<accession>A0A7W4IRE3</accession>
<sequence>MIMSEGASAGIKPRLRVGFILAEHFTLSAFALFVDHLRLAADKDDRSRPIHCSWQVLSASVHPVRSSCGVAIARDAPLGDPRAFDHIVVVGGLLHGQEQIDYVTTAWLRRAAAMGITLIGVCTGTFALCRAGLMDNRRVCVSWYHRQDFQEAFPTHEPVSDQMFLDDGDRITCSGGGAAADVAMHLIERSIGRPAGLKASHILLMERAGTAGNQTRLQPQPPTLASATRFADPRVRRAVLHMEQNMARPLPIAQLAARLGISSRQLERLFQTTLGRKPQDFYRTLRLRHARALLEAGEMSVTEIAIEMGFSDCSHFSRHFKNMFGISPSACHRTALPDFAARRAAPDVLSHAGIRLFSDR</sequence>
<proteinExistence type="predicted"/>
<dbReference type="Gene3D" id="1.10.10.60">
    <property type="entry name" value="Homeodomain-like"/>
    <property type="match status" value="1"/>
</dbReference>
<dbReference type="GO" id="GO:0003700">
    <property type="term" value="F:DNA-binding transcription factor activity"/>
    <property type="evidence" value="ECO:0007669"/>
    <property type="project" value="InterPro"/>
</dbReference>
<evidence type="ECO:0000313" key="5">
    <source>
        <dbReference type="EMBL" id="MBB2167664.1"/>
    </source>
</evidence>
<dbReference type="InterPro" id="IPR029062">
    <property type="entry name" value="Class_I_gatase-like"/>
</dbReference>
<dbReference type="InterPro" id="IPR020449">
    <property type="entry name" value="Tscrpt_reg_AraC-type_HTH"/>
</dbReference>
<dbReference type="InterPro" id="IPR009057">
    <property type="entry name" value="Homeodomain-like_sf"/>
</dbReference>
<dbReference type="PROSITE" id="PS01124">
    <property type="entry name" value="HTH_ARAC_FAMILY_2"/>
    <property type="match status" value="1"/>
</dbReference>
<dbReference type="PANTHER" id="PTHR43130">
    <property type="entry name" value="ARAC-FAMILY TRANSCRIPTIONAL REGULATOR"/>
    <property type="match status" value="1"/>
</dbReference>
<dbReference type="SUPFAM" id="SSF46689">
    <property type="entry name" value="Homeodomain-like"/>
    <property type="match status" value="2"/>
</dbReference>
<dbReference type="Pfam" id="PF01965">
    <property type="entry name" value="DJ-1_PfpI"/>
    <property type="match status" value="1"/>
</dbReference>
<evidence type="ECO:0000256" key="2">
    <source>
        <dbReference type="ARBA" id="ARBA00023125"/>
    </source>
</evidence>
<dbReference type="InterPro" id="IPR018060">
    <property type="entry name" value="HTH_AraC"/>
</dbReference>
<dbReference type="InterPro" id="IPR002818">
    <property type="entry name" value="DJ-1/PfpI"/>
</dbReference>
<gene>
    <name evidence="5" type="ORF">HLH36_04730</name>
</gene>
<dbReference type="GO" id="GO:0043565">
    <property type="term" value="F:sequence-specific DNA binding"/>
    <property type="evidence" value="ECO:0007669"/>
    <property type="project" value="InterPro"/>
</dbReference>
<dbReference type="Pfam" id="PF12833">
    <property type="entry name" value="HTH_18"/>
    <property type="match status" value="1"/>
</dbReference>
<evidence type="ECO:0000259" key="4">
    <source>
        <dbReference type="PROSITE" id="PS01124"/>
    </source>
</evidence>
<keyword evidence="2" id="KW-0238">DNA-binding</keyword>
<dbReference type="PRINTS" id="PR00032">
    <property type="entry name" value="HTHARAC"/>
</dbReference>
<feature type="domain" description="HTH araC/xylS-type" evidence="4">
    <location>
        <begin position="236"/>
        <end position="334"/>
    </location>
</feature>
<reference evidence="5 6" key="1">
    <citation type="submission" date="2020-04" db="EMBL/GenBank/DDBJ databases">
        <title>Description of novel Gluconacetobacter.</title>
        <authorList>
            <person name="Sombolestani A."/>
        </authorList>
    </citation>
    <scope>NUCLEOTIDE SEQUENCE [LARGE SCALE GENOMIC DNA]</scope>
    <source>
        <strain evidence="5 6">LMG 27801</strain>
    </source>
</reference>
<dbReference type="SUPFAM" id="SSF52317">
    <property type="entry name" value="Class I glutamine amidotransferase-like"/>
    <property type="match status" value="1"/>
</dbReference>
<dbReference type="EMBL" id="JABEQD010000002">
    <property type="protein sequence ID" value="MBB2167664.1"/>
    <property type="molecule type" value="Genomic_DNA"/>
</dbReference>
<evidence type="ECO:0000256" key="3">
    <source>
        <dbReference type="ARBA" id="ARBA00023163"/>
    </source>
</evidence>
<organism evidence="5 6">
    <name type="scientific">Gluconacetobacter aggeris</name>
    <dbReference type="NCBI Taxonomy" id="1286186"/>
    <lineage>
        <taxon>Bacteria</taxon>
        <taxon>Pseudomonadati</taxon>
        <taxon>Pseudomonadota</taxon>
        <taxon>Alphaproteobacteria</taxon>
        <taxon>Acetobacterales</taxon>
        <taxon>Acetobacteraceae</taxon>
        <taxon>Gluconacetobacter</taxon>
    </lineage>
</organism>
<name>A0A7W4IRE3_9PROT</name>
<dbReference type="SMART" id="SM00342">
    <property type="entry name" value="HTH_ARAC"/>
    <property type="match status" value="1"/>
</dbReference>
<dbReference type="PROSITE" id="PS00041">
    <property type="entry name" value="HTH_ARAC_FAMILY_1"/>
    <property type="match status" value="1"/>
</dbReference>